<dbReference type="OrthoDB" id="9971063at2759"/>
<protein>
    <submittedName>
        <fullName evidence="2">Uncharacterized protein LOC127751721</fullName>
    </submittedName>
</protein>
<evidence type="ECO:0000313" key="1">
    <source>
        <dbReference type="Proteomes" id="UP000504606"/>
    </source>
</evidence>
<organism evidence="1 2">
    <name type="scientific">Frankliniella occidentalis</name>
    <name type="common">Western flower thrips</name>
    <name type="synonym">Euthrips occidentalis</name>
    <dbReference type="NCBI Taxonomy" id="133901"/>
    <lineage>
        <taxon>Eukaryota</taxon>
        <taxon>Metazoa</taxon>
        <taxon>Ecdysozoa</taxon>
        <taxon>Arthropoda</taxon>
        <taxon>Hexapoda</taxon>
        <taxon>Insecta</taxon>
        <taxon>Pterygota</taxon>
        <taxon>Neoptera</taxon>
        <taxon>Paraneoptera</taxon>
        <taxon>Thysanoptera</taxon>
        <taxon>Terebrantia</taxon>
        <taxon>Thripoidea</taxon>
        <taxon>Thripidae</taxon>
        <taxon>Frankliniella</taxon>
    </lineage>
</organism>
<dbReference type="Gene3D" id="3.30.420.10">
    <property type="entry name" value="Ribonuclease H-like superfamily/Ribonuclease H"/>
    <property type="match status" value="1"/>
</dbReference>
<dbReference type="GO" id="GO:0003676">
    <property type="term" value="F:nucleic acid binding"/>
    <property type="evidence" value="ECO:0007669"/>
    <property type="project" value="InterPro"/>
</dbReference>
<gene>
    <name evidence="2" type="primary">LOC127751721</name>
</gene>
<keyword evidence="1" id="KW-1185">Reference proteome</keyword>
<dbReference type="RefSeq" id="XP_052131663.1">
    <property type="nucleotide sequence ID" value="XM_052275703.1"/>
</dbReference>
<accession>A0A9C6X9M5</accession>
<proteinExistence type="predicted"/>
<evidence type="ECO:0000313" key="2">
    <source>
        <dbReference type="RefSeq" id="XP_052131663.1"/>
    </source>
</evidence>
<dbReference type="KEGG" id="foc:127751721"/>
<dbReference type="Proteomes" id="UP000504606">
    <property type="component" value="Unplaced"/>
</dbReference>
<sequence>MMDMIIIYEECGFNERAALALYRQRFGERPNQPYRQQFPKLHARLLDRGTFDARPGPVQGAPFPRRVRTPEAVALVRQTFEGRPNTSVRATGMALGMSKTTVHEMVRSDLHLKPWKRAQVQKLKPGDPPIRARVCKEFMDLVDEAQANPLFPGDRFVNRVIWSDECLVSNEGYFNAHNSHHWAPEDDNPHCTIQTHVQGRFKVMVWAGILRNKVVGPYFFEGAVTAVTYTALLQHHLPGFLEDFSLQVHRSCWFMQDGASPHTSILLVAAVRITIANFVKEAPKFAQTSLKCFDYWRQKRREYVLASLVFSSSTLLTPYRALHEQLRSVYNPIPNTGWNTKLNKMKCFRRYVSDTCILCEMNLLMTNLDSVLFSAVVGVKNLQFLKLAPI</sequence>
<dbReference type="PANTHER" id="PTHR47326:SF1">
    <property type="entry name" value="HTH PSQ-TYPE DOMAIN-CONTAINING PROTEIN"/>
    <property type="match status" value="1"/>
</dbReference>
<reference evidence="2" key="1">
    <citation type="submission" date="2025-08" db="UniProtKB">
        <authorList>
            <consortium name="RefSeq"/>
        </authorList>
    </citation>
    <scope>IDENTIFICATION</scope>
    <source>
        <tissue evidence="2">Whole organism</tissue>
    </source>
</reference>
<dbReference type="InterPro" id="IPR036397">
    <property type="entry name" value="RNaseH_sf"/>
</dbReference>
<dbReference type="AlphaFoldDB" id="A0A9C6X9M5"/>
<name>A0A9C6X9M5_FRAOC</name>
<dbReference type="GeneID" id="127751721"/>
<dbReference type="PANTHER" id="PTHR47326">
    <property type="entry name" value="TRANSPOSABLE ELEMENT TC3 TRANSPOSASE-LIKE PROTEIN"/>
    <property type="match status" value="1"/>
</dbReference>